<dbReference type="Proteomes" id="UP001500902">
    <property type="component" value="Unassembled WGS sequence"/>
</dbReference>
<keyword evidence="2" id="KW-1185">Reference proteome</keyword>
<dbReference type="EMBL" id="BAAAZP010000027">
    <property type="protein sequence ID" value="GAA3654626.1"/>
    <property type="molecule type" value="Genomic_DNA"/>
</dbReference>
<sequence>MVIRNEYLTGERNRYPRSVSEDVLVALAGWPAKALRYALPDLRTVDDTTTMALAGRSTCRRSVTNIRPACRRCVAARGLTDPAQVSIPQPDGLQ</sequence>
<dbReference type="RefSeq" id="WP_344874738.1">
    <property type="nucleotide sequence ID" value="NZ_BAAAZP010000027.1"/>
</dbReference>
<organism evidence="1 2">
    <name type="scientific">Nonomuraea antimicrobica</name>
    <dbReference type="NCBI Taxonomy" id="561173"/>
    <lineage>
        <taxon>Bacteria</taxon>
        <taxon>Bacillati</taxon>
        <taxon>Actinomycetota</taxon>
        <taxon>Actinomycetes</taxon>
        <taxon>Streptosporangiales</taxon>
        <taxon>Streptosporangiaceae</taxon>
        <taxon>Nonomuraea</taxon>
    </lineage>
</organism>
<name>A0ABP7BCR9_9ACTN</name>
<evidence type="ECO:0000313" key="1">
    <source>
        <dbReference type="EMBL" id="GAA3654626.1"/>
    </source>
</evidence>
<reference evidence="2" key="1">
    <citation type="journal article" date="2019" name="Int. J. Syst. Evol. Microbiol.">
        <title>The Global Catalogue of Microorganisms (GCM) 10K type strain sequencing project: providing services to taxonomists for standard genome sequencing and annotation.</title>
        <authorList>
            <consortium name="The Broad Institute Genomics Platform"/>
            <consortium name="The Broad Institute Genome Sequencing Center for Infectious Disease"/>
            <person name="Wu L."/>
            <person name="Ma J."/>
        </authorList>
    </citation>
    <scope>NUCLEOTIDE SEQUENCE [LARGE SCALE GENOMIC DNA]</scope>
    <source>
        <strain evidence="2">JCM 16904</strain>
    </source>
</reference>
<evidence type="ECO:0000313" key="2">
    <source>
        <dbReference type="Proteomes" id="UP001500902"/>
    </source>
</evidence>
<accession>A0ABP7BCR9</accession>
<comment type="caution">
    <text evidence="1">The sequence shown here is derived from an EMBL/GenBank/DDBJ whole genome shotgun (WGS) entry which is preliminary data.</text>
</comment>
<proteinExistence type="predicted"/>
<gene>
    <name evidence="1" type="ORF">GCM10022224_017020</name>
</gene>
<protein>
    <submittedName>
        <fullName evidence="1">Uncharacterized protein</fullName>
    </submittedName>
</protein>